<gene>
    <name evidence="5" type="ORF">QBC35DRAFT_548619</name>
</gene>
<dbReference type="InterPro" id="IPR019331">
    <property type="entry name" value="FAM192A/Fyv6_N"/>
</dbReference>
<proteinExistence type="predicted"/>
<dbReference type="EMBL" id="MU864384">
    <property type="protein sequence ID" value="KAK4188737.1"/>
    <property type="molecule type" value="Genomic_DNA"/>
</dbReference>
<feature type="compositionally biased region" description="Basic and acidic residues" evidence="3">
    <location>
        <begin position="49"/>
        <end position="70"/>
    </location>
</feature>
<organism evidence="5 6">
    <name type="scientific">Podospora australis</name>
    <dbReference type="NCBI Taxonomy" id="1536484"/>
    <lineage>
        <taxon>Eukaryota</taxon>
        <taxon>Fungi</taxon>
        <taxon>Dikarya</taxon>
        <taxon>Ascomycota</taxon>
        <taxon>Pezizomycotina</taxon>
        <taxon>Sordariomycetes</taxon>
        <taxon>Sordariomycetidae</taxon>
        <taxon>Sordariales</taxon>
        <taxon>Podosporaceae</taxon>
        <taxon>Podospora</taxon>
    </lineage>
</organism>
<feature type="compositionally biased region" description="Basic residues" evidence="3">
    <location>
        <begin position="178"/>
        <end position="189"/>
    </location>
</feature>
<comment type="subcellular location">
    <subcellularLocation>
        <location evidence="1">Nucleus</location>
    </subcellularLocation>
</comment>
<dbReference type="GO" id="GO:0005634">
    <property type="term" value="C:nucleus"/>
    <property type="evidence" value="ECO:0007669"/>
    <property type="project" value="UniProtKB-SubCell"/>
</dbReference>
<evidence type="ECO:0000256" key="1">
    <source>
        <dbReference type="ARBA" id="ARBA00004123"/>
    </source>
</evidence>
<evidence type="ECO:0000313" key="6">
    <source>
        <dbReference type="Proteomes" id="UP001302126"/>
    </source>
</evidence>
<dbReference type="AlphaFoldDB" id="A0AAN7AJW6"/>
<feature type="compositionally biased region" description="Pro residues" evidence="3">
    <location>
        <begin position="232"/>
        <end position="243"/>
    </location>
</feature>
<reference evidence="5" key="2">
    <citation type="submission" date="2023-05" db="EMBL/GenBank/DDBJ databases">
        <authorList>
            <consortium name="Lawrence Berkeley National Laboratory"/>
            <person name="Steindorff A."/>
            <person name="Hensen N."/>
            <person name="Bonometti L."/>
            <person name="Westerberg I."/>
            <person name="Brannstrom I.O."/>
            <person name="Guillou S."/>
            <person name="Cros-Aarteil S."/>
            <person name="Calhoun S."/>
            <person name="Haridas S."/>
            <person name="Kuo A."/>
            <person name="Mondo S."/>
            <person name="Pangilinan J."/>
            <person name="Riley R."/>
            <person name="Labutti K."/>
            <person name="Andreopoulos B."/>
            <person name="Lipzen A."/>
            <person name="Chen C."/>
            <person name="Yanf M."/>
            <person name="Daum C."/>
            <person name="Ng V."/>
            <person name="Clum A."/>
            <person name="Ohm R."/>
            <person name="Martin F."/>
            <person name="Silar P."/>
            <person name="Natvig D."/>
            <person name="Lalanne C."/>
            <person name="Gautier V."/>
            <person name="Ament-Velasquez S.L."/>
            <person name="Kruys A."/>
            <person name="Hutchinson M.I."/>
            <person name="Powell A.J."/>
            <person name="Barry K."/>
            <person name="Miller A.N."/>
            <person name="Grigoriev I.V."/>
            <person name="Debuchy R."/>
            <person name="Gladieux P."/>
            <person name="Thoren M.H."/>
            <person name="Johannesson H."/>
        </authorList>
    </citation>
    <scope>NUCLEOTIDE SEQUENCE</scope>
    <source>
        <strain evidence="5">PSN309</strain>
    </source>
</reference>
<reference evidence="5" key="1">
    <citation type="journal article" date="2023" name="Mol. Phylogenet. Evol.">
        <title>Genome-scale phylogeny and comparative genomics of the fungal order Sordariales.</title>
        <authorList>
            <person name="Hensen N."/>
            <person name="Bonometti L."/>
            <person name="Westerberg I."/>
            <person name="Brannstrom I.O."/>
            <person name="Guillou S."/>
            <person name="Cros-Aarteil S."/>
            <person name="Calhoun S."/>
            <person name="Haridas S."/>
            <person name="Kuo A."/>
            <person name="Mondo S."/>
            <person name="Pangilinan J."/>
            <person name="Riley R."/>
            <person name="LaButti K."/>
            <person name="Andreopoulos B."/>
            <person name="Lipzen A."/>
            <person name="Chen C."/>
            <person name="Yan M."/>
            <person name="Daum C."/>
            <person name="Ng V."/>
            <person name="Clum A."/>
            <person name="Steindorff A."/>
            <person name="Ohm R.A."/>
            <person name="Martin F."/>
            <person name="Silar P."/>
            <person name="Natvig D.O."/>
            <person name="Lalanne C."/>
            <person name="Gautier V."/>
            <person name="Ament-Velasquez S.L."/>
            <person name="Kruys A."/>
            <person name="Hutchinson M.I."/>
            <person name="Powell A.J."/>
            <person name="Barry K."/>
            <person name="Miller A.N."/>
            <person name="Grigoriev I.V."/>
            <person name="Debuchy R."/>
            <person name="Gladieux P."/>
            <person name="Hiltunen Thoren M."/>
            <person name="Johannesson H."/>
        </authorList>
    </citation>
    <scope>NUCLEOTIDE SEQUENCE</scope>
    <source>
        <strain evidence="5">PSN309</strain>
    </source>
</reference>
<protein>
    <submittedName>
        <fullName evidence="5">N-terminal domain of NEFA-interacting nuclear protein NIP30-domain-containing protein</fullName>
    </submittedName>
</protein>
<evidence type="ECO:0000313" key="5">
    <source>
        <dbReference type="EMBL" id="KAK4188737.1"/>
    </source>
</evidence>
<feature type="region of interest" description="Disordered" evidence="3">
    <location>
        <begin position="133"/>
        <end position="258"/>
    </location>
</feature>
<feature type="compositionally biased region" description="Low complexity" evidence="3">
    <location>
        <begin position="7"/>
        <end position="34"/>
    </location>
</feature>
<feature type="domain" description="FAM192A/Fyv6 N-terminal" evidence="4">
    <location>
        <begin position="26"/>
        <end position="133"/>
    </location>
</feature>
<dbReference type="PANTHER" id="PTHR13495:SF0">
    <property type="entry name" value="PSME3-INTERACTING PROTEIN"/>
    <property type="match status" value="1"/>
</dbReference>
<dbReference type="PANTHER" id="PTHR13495">
    <property type="entry name" value="NEFA-INTERACTING NUCLEAR PROTEIN NIP30"/>
    <property type="match status" value="1"/>
</dbReference>
<feature type="region of interest" description="Disordered" evidence="3">
    <location>
        <begin position="1"/>
        <end position="70"/>
    </location>
</feature>
<evidence type="ECO:0000256" key="3">
    <source>
        <dbReference type="SAM" id="MobiDB-lite"/>
    </source>
</evidence>
<dbReference type="InterPro" id="IPR039845">
    <property type="entry name" value="FAM192A"/>
</dbReference>
<evidence type="ECO:0000259" key="4">
    <source>
        <dbReference type="Pfam" id="PF10187"/>
    </source>
</evidence>
<accession>A0AAN7AJW6</accession>
<sequence length="258" mass="27970">MSSRFVSAGAIDAATGEAAAAAPTTSTSESNSSNNKKSQEWAQVTQQLEEERRKREEAHRRAAAGEEEKSLYEVLQANKAAKQAAFEEAHKIKNQFRALDDDEIDFLDDVLRKKREEEEKARKELEEGLEAFRRANASKSGGDIPGEEEGEDWEEDWEFAFSGGTKRRRGQGGEGRGKRVKGLAGVRRKGSADDTGSKAGETKEEGKVGEKQKGDVKVVKEAEAKAEVKSPAPAPVPAPPPAKKPAGPLVDYGSDSDD</sequence>
<feature type="compositionally biased region" description="Acidic residues" evidence="3">
    <location>
        <begin position="145"/>
        <end position="158"/>
    </location>
</feature>
<keyword evidence="6" id="KW-1185">Reference proteome</keyword>
<keyword evidence="2" id="KW-0539">Nucleus</keyword>
<dbReference type="Proteomes" id="UP001302126">
    <property type="component" value="Unassembled WGS sequence"/>
</dbReference>
<name>A0AAN7AJW6_9PEZI</name>
<comment type="caution">
    <text evidence="5">The sequence shown here is derived from an EMBL/GenBank/DDBJ whole genome shotgun (WGS) entry which is preliminary data.</text>
</comment>
<dbReference type="Pfam" id="PF10187">
    <property type="entry name" value="FAM192A_Fyv6_N"/>
    <property type="match status" value="1"/>
</dbReference>
<feature type="compositionally biased region" description="Basic and acidic residues" evidence="3">
    <location>
        <begin position="190"/>
        <end position="228"/>
    </location>
</feature>
<evidence type="ECO:0000256" key="2">
    <source>
        <dbReference type="ARBA" id="ARBA00023242"/>
    </source>
</evidence>